<dbReference type="SUPFAM" id="SSF53474">
    <property type="entry name" value="alpha/beta-Hydrolases"/>
    <property type="match status" value="1"/>
</dbReference>
<dbReference type="PANTHER" id="PTHR42886">
    <property type="entry name" value="RE40534P-RELATED"/>
    <property type="match status" value="1"/>
</dbReference>
<dbReference type="EMBL" id="JALJXV010000008">
    <property type="protein sequence ID" value="MCP1676190.1"/>
    <property type="molecule type" value="Genomic_DNA"/>
</dbReference>
<dbReference type="RefSeq" id="WP_253481275.1">
    <property type="nucleotide sequence ID" value="NZ_JALJXV010000008.1"/>
</dbReference>
<proteinExistence type="predicted"/>
<dbReference type="GO" id="GO:0055088">
    <property type="term" value="P:lipid homeostasis"/>
    <property type="evidence" value="ECO:0007669"/>
    <property type="project" value="TreeGrafter"/>
</dbReference>
<name>A0AAE3KBW7_9GAMM</name>
<evidence type="ECO:0000313" key="2">
    <source>
        <dbReference type="EMBL" id="MCP1676190.1"/>
    </source>
</evidence>
<dbReference type="InterPro" id="IPR029058">
    <property type="entry name" value="AB_hydrolase_fold"/>
</dbReference>
<reference evidence="2" key="1">
    <citation type="submission" date="2022-03" db="EMBL/GenBank/DDBJ databases">
        <title>Genomic Encyclopedia of Type Strains, Phase III (KMG-III): the genomes of soil and plant-associated and newly described type strains.</title>
        <authorList>
            <person name="Whitman W."/>
        </authorList>
    </citation>
    <scope>NUCLEOTIDE SEQUENCE</scope>
    <source>
        <strain evidence="2">ANL 6-2</strain>
    </source>
</reference>
<dbReference type="PANTHER" id="PTHR42886:SF42">
    <property type="entry name" value="ALPHA_BETA-HYDROLASES SUPERFAMILY PROTEIN"/>
    <property type="match status" value="1"/>
</dbReference>
<dbReference type="GO" id="GO:0052689">
    <property type="term" value="F:carboxylic ester hydrolase activity"/>
    <property type="evidence" value="ECO:0007669"/>
    <property type="project" value="TreeGrafter"/>
</dbReference>
<dbReference type="GO" id="GO:0006654">
    <property type="term" value="P:phosphatidic acid biosynthetic process"/>
    <property type="evidence" value="ECO:0007669"/>
    <property type="project" value="TreeGrafter"/>
</dbReference>
<evidence type="ECO:0000259" key="1">
    <source>
        <dbReference type="Pfam" id="PF12697"/>
    </source>
</evidence>
<comment type="caution">
    <text evidence="2">The sequence shown here is derived from an EMBL/GenBank/DDBJ whole genome shotgun (WGS) entry which is preliminary data.</text>
</comment>
<dbReference type="Gene3D" id="3.40.50.1820">
    <property type="entry name" value="alpha/beta hydrolase"/>
    <property type="match status" value="1"/>
</dbReference>
<dbReference type="Proteomes" id="UP001205843">
    <property type="component" value="Unassembled WGS sequence"/>
</dbReference>
<organism evidence="2 3">
    <name type="scientific">Natronocella acetinitrilica</name>
    <dbReference type="NCBI Taxonomy" id="414046"/>
    <lineage>
        <taxon>Bacteria</taxon>
        <taxon>Pseudomonadati</taxon>
        <taxon>Pseudomonadota</taxon>
        <taxon>Gammaproteobacteria</taxon>
        <taxon>Chromatiales</taxon>
        <taxon>Ectothiorhodospiraceae</taxon>
        <taxon>Natronocella</taxon>
    </lineage>
</organism>
<dbReference type="GO" id="GO:0042171">
    <property type="term" value="F:lysophosphatidic acid acyltransferase activity"/>
    <property type="evidence" value="ECO:0007669"/>
    <property type="project" value="TreeGrafter"/>
</dbReference>
<sequence>MFHGWFGYAPAGSQHPRLEVISRQPRRDRRSPPLLFVHGAYAGAWCWDEHFLDYFAALGYETHAVSLRGHGRSEGSESLHFHGVTDYVEDVANAVAGLKRTPILIGHSMGGFVVQKYLEKHPALAAVLMATVPPTGLGASVVRMMTGDPMLFTQMSLMHALGPDAVDARSAGRAVFSDNLDEHLLAAYSRRMQAESQRALMEMTFGNTPQPMGMRQLPMLVVGAEDDALFSTADMEATATAFGAELQMVPDMAHAMMLERDWERAAAPIAEWLATRADSVHG</sequence>
<dbReference type="GO" id="GO:0016691">
    <property type="term" value="F:chloride peroxidase activity"/>
    <property type="evidence" value="ECO:0007669"/>
    <property type="project" value="UniProtKB-EC"/>
</dbReference>
<dbReference type="InterPro" id="IPR000073">
    <property type="entry name" value="AB_hydrolase_1"/>
</dbReference>
<keyword evidence="2" id="KW-0575">Peroxidase</keyword>
<dbReference type="AlphaFoldDB" id="A0AAE3KBW7"/>
<dbReference type="EC" id="1.11.1.10" evidence="2"/>
<gene>
    <name evidence="2" type="ORF">J2T57_003349</name>
</gene>
<keyword evidence="2" id="KW-0560">Oxidoreductase</keyword>
<keyword evidence="3" id="KW-1185">Reference proteome</keyword>
<protein>
    <submittedName>
        <fullName evidence="2">Non-heme chloroperoxidase</fullName>
        <ecNumber evidence="2">1.11.1.10</ecNumber>
    </submittedName>
</protein>
<dbReference type="Pfam" id="PF12697">
    <property type="entry name" value="Abhydrolase_6"/>
    <property type="match status" value="1"/>
</dbReference>
<accession>A0AAE3KBW7</accession>
<evidence type="ECO:0000313" key="3">
    <source>
        <dbReference type="Proteomes" id="UP001205843"/>
    </source>
</evidence>
<feature type="domain" description="AB hydrolase-1" evidence="1">
    <location>
        <begin position="34"/>
        <end position="265"/>
    </location>
</feature>